<evidence type="ECO:0000256" key="1">
    <source>
        <dbReference type="SAM" id="Phobius"/>
    </source>
</evidence>
<keyword evidence="1" id="KW-0812">Transmembrane</keyword>
<dbReference type="RefSeq" id="WP_179948395.1">
    <property type="nucleotide sequence ID" value="NZ_CP014782.1"/>
</dbReference>
<name>A0A1S6HLW5_9GAMM</name>
<protein>
    <submittedName>
        <fullName evidence="2">ABC-2 family transporter protein</fullName>
    </submittedName>
</protein>
<keyword evidence="1" id="KW-1133">Transmembrane helix</keyword>
<feature type="transmembrane region" description="Helical" evidence="1">
    <location>
        <begin position="246"/>
        <end position="270"/>
    </location>
</feature>
<keyword evidence="3" id="KW-1185">Reference proteome</keyword>
<dbReference type="AlphaFoldDB" id="A0A1S6HLW5"/>
<reference evidence="2 3" key="1">
    <citation type="submission" date="2016-03" db="EMBL/GenBank/DDBJ databases">
        <title>Complete genome sequence of Shewanella psychrophila WP2, a deep sea bacterium isolated from west Pacific sediment.</title>
        <authorList>
            <person name="Xu G."/>
            <person name="Jian H."/>
        </authorList>
    </citation>
    <scope>NUCLEOTIDE SEQUENCE [LARGE SCALE GENOMIC DNA]</scope>
    <source>
        <strain evidence="2 3">WP2</strain>
    </source>
</reference>
<dbReference type="Proteomes" id="UP000189545">
    <property type="component" value="Chromosome"/>
</dbReference>
<dbReference type="GO" id="GO:0140359">
    <property type="term" value="F:ABC-type transporter activity"/>
    <property type="evidence" value="ECO:0007669"/>
    <property type="project" value="InterPro"/>
</dbReference>
<sequence>MILEPNLNTGLVRNTLILAKFELKKLLFNPKGLIALTAFSLVWMLILLYPIRSASDILLSPDFRQLIAGIFGESSVDRLFQWQVAEMAIFWVAALYIFPMFSIFVSADQFASDKSRGSFRFLILRTGRDSLFFGRFIGHMLIQSLLLMLTVGATILLALSRESSLLLPALGSGLMVFINIFIILLPYTALMALLSLYANSARQATIYAILFWAVSAIVIAIVNSQLPALGELLSWILPGAQLSMMINTQGVSSLVYAPIPLIQAGVLLFLGRSYMIRSSL</sequence>
<accession>A0A1S6HLW5</accession>
<feature type="transmembrane region" description="Helical" evidence="1">
    <location>
        <begin position="33"/>
        <end position="51"/>
    </location>
</feature>
<dbReference type="KEGG" id="spsw:Sps_01348"/>
<keyword evidence="1" id="KW-0472">Membrane</keyword>
<dbReference type="EMBL" id="CP014782">
    <property type="protein sequence ID" value="AQS36515.1"/>
    <property type="molecule type" value="Genomic_DNA"/>
</dbReference>
<gene>
    <name evidence="2" type="ORF">Sps_01348</name>
</gene>
<dbReference type="Pfam" id="PF12679">
    <property type="entry name" value="ABC2_membrane_2"/>
    <property type="match status" value="1"/>
</dbReference>
<organism evidence="2 3">
    <name type="scientific">Shewanella psychrophila</name>
    <dbReference type="NCBI Taxonomy" id="225848"/>
    <lineage>
        <taxon>Bacteria</taxon>
        <taxon>Pseudomonadati</taxon>
        <taxon>Pseudomonadota</taxon>
        <taxon>Gammaproteobacteria</taxon>
        <taxon>Alteromonadales</taxon>
        <taxon>Shewanellaceae</taxon>
        <taxon>Shewanella</taxon>
    </lineage>
</organism>
<evidence type="ECO:0000313" key="3">
    <source>
        <dbReference type="Proteomes" id="UP000189545"/>
    </source>
</evidence>
<dbReference type="STRING" id="225848.Sps_01348"/>
<feature type="transmembrane region" description="Helical" evidence="1">
    <location>
        <begin position="132"/>
        <end position="159"/>
    </location>
</feature>
<feature type="transmembrane region" description="Helical" evidence="1">
    <location>
        <begin position="88"/>
        <end position="111"/>
    </location>
</feature>
<feature type="transmembrane region" description="Helical" evidence="1">
    <location>
        <begin position="165"/>
        <end position="194"/>
    </location>
</feature>
<feature type="transmembrane region" description="Helical" evidence="1">
    <location>
        <begin position="206"/>
        <end position="226"/>
    </location>
</feature>
<dbReference type="GO" id="GO:0005886">
    <property type="term" value="C:plasma membrane"/>
    <property type="evidence" value="ECO:0007669"/>
    <property type="project" value="UniProtKB-SubCell"/>
</dbReference>
<proteinExistence type="predicted"/>
<evidence type="ECO:0000313" key="2">
    <source>
        <dbReference type="EMBL" id="AQS36515.1"/>
    </source>
</evidence>